<reference evidence="3 4" key="1">
    <citation type="submission" date="2016-03" db="EMBL/GenBank/DDBJ databases">
        <title>Comparative genomics of the ectomycorrhizal sister species Rhizopogon vinicolor and Rhizopogon vesiculosus (Basidiomycota: Boletales) reveals a divergence of the mating type B locus.</title>
        <authorList>
            <person name="Mujic A.B."/>
            <person name="Kuo A."/>
            <person name="Tritt A."/>
            <person name="Lipzen A."/>
            <person name="Chen C."/>
            <person name="Johnson J."/>
            <person name="Sharma A."/>
            <person name="Barry K."/>
            <person name="Grigoriev I.V."/>
            <person name="Spatafora J.W."/>
        </authorList>
    </citation>
    <scope>NUCLEOTIDE SEQUENCE [LARGE SCALE GENOMIC DNA]</scope>
    <source>
        <strain evidence="3 4">AM-OR11-056</strain>
    </source>
</reference>
<evidence type="ECO:0000256" key="2">
    <source>
        <dbReference type="SAM" id="SignalP"/>
    </source>
</evidence>
<dbReference type="AlphaFoldDB" id="A0A1J8Q7Q8"/>
<sequence length="84" mass="9216">MAKVFGLVLGFLTQTFTYPSQVWFSPVGVNNGQVITPELSNSIQETLDVWNITGLSVAIVPKSGEPEYHSWGNRTEDGESVTQD</sequence>
<comment type="caution">
    <text evidence="3">The sequence shown here is derived from an EMBL/GenBank/DDBJ whole genome shotgun (WGS) entry which is preliminary data.</text>
</comment>
<dbReference type="EMBL" id="LVVM01002752">
    <property type="protein sequence ID" value="OJA15995.1"/>
    <property type="molecule type" value="Genomic_DNA"/>
</dbReference>
<keyword evidence="4" id="KW-1185">Reference proteome</keyword>
<gene>
    <name evidence="3" type="ORF">AZE42_10250</name>
</gene>
<dbReference type="STRING" id="180088.A0A1J8Q7Q8"/>
<evidence type="ECO:0000313" key="3">
    <source>
        <dbReference type="EMBL" id="OJA15995.1"/>
    </source>
</evidence>
<evidence type="ECO:0000313" key="4">
    <source>
        <dbReference type="Proteomes" id="UP000183567"/>
    </source>
</evidence>
<evidence type="ECO:0000256" key="1">
    <source>
        <dbReference type="SAM" id="MobiDB-lite"/>
    </source>
</evidence>
<proteinExistence type="predicted"/>
<feature type="non-terminal residue" evidence="3">
    <location>
        <position position="84"/>
    </location>
</feature>
<dbReference type="OrthoDB" id="2688156at2759"/>
<feature type="chain" id="PRO_5012543480" evidence="2">
    <location>
        <begin position="18"/>
        <end position="84"/>
    </location>
</feature>
<feature type="signal peptide" evidence="2">
    <location>
        <begin position="1"/>
        <end position="17"/>
    </location>
</feature>
<dbReference type="Proteomes" id="UP000183567">
    <property type="component" value="Unassembled WGS sequence"/>
</dbReference>
<feature type="region of interest" description="Disordered" evidence="1">
    <location>
        <begin position="63"/>
        <end position="84"/>
    </location>
</feature>
<organism evidence="3 4">
    <name type="scientific">Rhizopogon vesiculosus</name>
    <dbReference type="NCBI Taxonomy" id="180088"/>
    <lineage>
        <taxon>Eukaryota</taxon>
        <taxon>Fungi</taxon>
        <taxon>Dikarya</taxon>
        <taxon>Basidiomycota</taxon>
        <taxon>Agaricomycotina</taxon>
        <taxon>Agaricomycetes</taxon>
        <taxon>Agaricomycetidae</taxon>
        <taxon>Boletales</taxon>
        <taxon>Suillineae</taxon>
        <taxon>Rhizopogonaceae</taxon>
        <taxon>Rhizopogon</taxon>
    </lineage>
</organism>
<keyword evidence="2" id="KW-0732">Signal</keyword>
<protein>
    <submittedName>
        <fullName evidence="3">Uncharacterized protein</fullName>
    </submittedName>
</protein>
<accession>A0A1J8Q7Q8</accession>
<name>A0A1J8Q7Q8_9AGAM</name>